<dbReference type="AlphaFoldDB" id="A0A3A1VI20"/>
<evidence type="ECO:0000313" key="2">
    <source>
        <dbReference type="EMBL" id="RIX60091.1"/>
    </source>
</evidence>
<organism evidence="2 3">
    <name type="scientific">Paenibacillus nanensis</name>
    <dbReference type="NCBI Taxonomy" id="393251"/>
    <lineage>
        <taxon>Bacteria</taxon>
        <taxon>Bacillati</taxon>
        <taxon>Bacillota</taxon>
        <taxon>Bacilli</taxon>
        <taxon>Bacillales</taxon>
        <taxon>Paenibacillaceae</taxon>
        <taxon>Paenibacillus</taxon>
    </lineage>
</organism>
<reference evidence="2 3" key="1">
    <citation type="submission" date="2018-09" db="EMBL/GenBank/DDBJ databases">
        <title>Paenibacillus aracenensis nov. sp. isolated from a cave in southern Spain.</title>
        <authorList>
            <person name="Jurado V."/>
            <person name="Gutierrez-Patricio S."/>
            <person name="Gonzalez-Pimentel J.L."/>
            <person name="Miller A.Z."/>
            <person name="Laiz L."/>
            <person name="Saiz-Jimenez C."/>
        </authorList>
    </citation>
    <scope>NUCLEOTIDE SEQUENCE [LARGE SCALE GENOMIC DNA]</scope>
    <source>
        <strain evidence="2 3">DSM 22867</strain>
    </source>
</reference>
<accession>A0A3A1VI20</accession>
<evidence type="ECO:0000256" key="1">
    <source>
        <dbReference type="SAM" id="Phobius"/>
    </source>
</evidence>
<dbReference type="OrthoDB" id="2618234at2"/>
<keyword evidence="1" id="KW-0472">Membrane</keyword>
<dbReference type="Proteomes" id="UP000266482">
    <property type="component" value="Unassembled WGS sequence"/>
</dbReference>
<dbReference type="RefSeq" id="WP_119597466.1">
    <property type="nucleotide sequence ID" value="NZ_QXQA01000001.1"/>
</dbReference>
<evidence type="ECO:0000313" key="3">
    <source>
        <dbReference type="Proteomes" id="UP000266482"/>
    </source>
</evidence>
<sequence>MILWEHFDRNEWYIMAMLILTYGAVLLLPKRVEAKWRILALVWGFASSTFFDFTIGGGLIDFYVVNDSDRYELTDLLVYILFATFAYFFIYFYEVLKIGKKTLVYYIVGWTIVAFAMQWVSEWMRLTDYQRGYKMEYNIVVFLVIQTITGLYYNRFRSDRSRRYDGAPYGQ</sequence>
<feature type="transmembrane region" description="Helical" evidence="1">
    <location>
        <begin position="135"/>
        <end position="153"/>
    </location>
</feature>
<feature type="transmembrane region" description="Helical" evidence="1">
    <location>
        <begin position="12"/>
        <end position="28"/>
    </location>
</feature>
<proteinExistence type="predicted"/>
<name>A0A3A1VI20_9BACL</name>
<dbReference type="EMBL" id="QXQA01000001">
    <property type="protein sequence ID" value="RIX60091.1"/>
    <property type="molecule type" value="Genomic_DNA"/>
</dbReference>
<protein>
    <submittedName>
        <fullName evidence="2">Uncharacterized protein</fullName>
    </submittedName>
</protein>
<keyword evidence="1" id="KW-1133">Transmembrane helix</keyword>
<feature type="transmembrane region" description="Helical" evidence="1">
    <location>
        <begin position="103"/>
        <end position="120"/>
    </location>
</feature>
<gene>
    <name evidence="2" type="ORF">D3P08_00415</name>
</gene>
<comment type="caution">
    <text evidence="2">The sequence shown here is derived from an EMBL/GenBank/DDBJ whole genome shotgun (WGS) entry which is preliminary data.</text>
</comment>
<keyword evidence="3" id="KW-1185">Reference proteome</keyword>
<feature type="transmembrane region" description="Helical" evidence="1">
    <location>
        <begin position="40"/>
        <end position="64"/>
    </location>
</feature>
<feature type="transmembrane region" description="Helical" evidence="1">
    <location>
        <begin position="76"/>
        <end position="96"/>
    </location>
</feature>
<keyword evidence="1" id="KW-0812">Transmembrane</keyword>